<comment type="subcellular location">
    <subcellularLocation>
        <location evidence="1">Cytoplasm</location>
    </subcellularLocation>
</comment>
<comment type="function">
    <text evidence="10">Pyrophosphatase that hydrolyzes the non-canonical purine nucleotides inosine triphosphate (ITP), deoxyinosine triphosphate (dITP) as well as 2'-deoxy-N-6-hydroxylaminopurine triphosphate (dHAPTP) and xanthosine 5'-triphosphate (XTP) to their respective monophosphate derivatives. The enzyme does not distinguish between the deoxy- and ribose forms. Probably excludes non-canonical purines from RNA and DNA precursor pools, thus preventing their incorporation into RNA and DNA and avoiding chromosomal lesions.</text>
</comment>
<keyword evidence="5" id="KW-0547">Nucleotide-binding</keyword>
<sequence>MISFITGNKNKFAEAEAILGLPLVQQPLDLEEIQGSLEEIAKHKCILAAELTNGPVLVEDSALEFTAWGTLPGPYIKWFYNSLGNEGLCTALKGFQDHSATSVCTYAYSRGPGSEPILFQGRVKGTIVSPRGKNGFAFDPIFEVDGQTYAEMEPDVKNALSERYLALMEFKRWITKV</sequence>
<dbReference type="GO" id="GO:0036220">
    <property type="term" value="F:ITP diphosphatase activity"/>
    <property type="evidence" value="ECO:0007669"/>
    <property type="project" value="UniProtKB-EC"/>
</dbReference>
<dbReference type="Proteomes" id="UP000184188">
    <property type="component" value="Unassembled WGS sequence"/>
</dbReference>
<dbReference type="GO" id="GO:0000166">
    <property type="term" value="F:nucleotide binding"/>
    <property type="evidence" value="ECO:0007669"/>
    <property type="project" value="UniProtKB-KW"/>
</dbReference>
<evidence type="ECO:0000313" key="16">
    <source>
        <dbReference type="Proteomes" id="UP000184188"/>
    </source>
</evidence>
<dbReference type="GeneID" id="34616000"/>
<dbReference type="AlphaFoldDB" id="A0A1L9SFI4"/>
<evidence type="ECO:0000256" key="10">
    <source>
        <dbReference type="ARBA" id="ARBA00054940"/>
    </source>
</evidence>
<dbReference type="RefSeq" id="XP_022580422.1">
    <property type="nucleotide sequence ID" value="XM_022729536.1"/>
</dbReference>
<dbReference type="Pfam" id="PF01725">
    <property type="entry name" value="Ham1p_like"/>
    <property type="match status" value="1"/>
</dbReference>
<dbReference type="EC" id="3.6.1.66" evidence="11"/>
<gene>
    <name evidence="15" type="ORF">ASPZODRAFT_68790</name>
</gene>
<evidence type="ECO:0000256" key="9">
    <source>
        <dbReference type="ARBA" id="ARBA00023211"/>
    </source>
</evidence>
<dbReference type="OrthoDB" id="6288734at2759"/>
<reference evidence="16" key="1">
    <citation type="journal article" date="2017" name="Genome Biol.">
        <title>Comparative genomics reveals high biological diversity and specific adaptations in the industrially and medically important fungal genus Aspergillus.</title>
        <authorList>
            <person name="de Vries R.P."/>
            <person name="Riley R."/>
            <person name="Wiebenga A."/>
            <person name="Aguilar-Osorio G."/>
            <person name="Amillis S."/>
            <person name="Uchima C.A."/>
            <person name="Anderluh G."/>
            <person name="Asadollahi M."/>
            <person name="Askin M."/>
            <person name="Barry K."/>
            <person name="Battaglia E."/>
            <person name="Bayram O."/>
            <person name="Benocci T."/>
            <person name="Braus-Stromeyer S.A."/>
            <person name="Caldana C."/>
            <person name="Canovas D."/>
            <person name="Cerqueira G.C."/>
            <person name="Chen F."/>
            <person name="Chen W."/>
            <person name="Choi C."/>
            <person name="Clum A."/>
            <person name="Dos Santos R.A."/>
            <person name="Damasio A.R."/>
            <person name="Diallinas G."/>
            <person name="Emri T."/>
            <person name="Fekete E."/>
            <person name="Flipphi M."/>
            <person name="Freyberg S."/>
            <person name="Gallo A."/>
            <person name="Gournas C."/>
            <person name="Habgood R."/>
            <person name="Hainaut M."/>
            <person name="Harispe M.L."/>
            <person name="Henrissat B."/>
            <person name="Hilden K.S."/>
            <person name="Hope R."/>
            <person name="Hossain A."/>
            <person name="Karabika E."/>
            <person name="Karaffa L."/>
            <person name="Karanyi Z."/>
            <person name="Krasevec N."/>
            <person name="Kuo A."/>
            <person name="Kusch H."/>
            <person name="LaButti K."/>
            <person name="Lagendijk E.L."/>
            <person name="Lapidus A."/>
            <person name="Levasseur A."/>
            <person name="Lindquist E."/>
            <person name="Lipzen A."/>
            <person name="Logrieco A.F."/>
            <person name="MacCabe A."/>
            <person name="Maekelae M.R."/>
            <person name="Malavazi I."/>
            <person name="Melin P."/>
            <person name="Meyer V."/>
            <person name="Mielnichuk N."/>
            <person name="Miskei M."/>
            <person name="Molnar A.P."/>
            <person name="Mule G."/>
            <person name="Ngan C.Y."/>
            <person name="Orejas M."/>
            <person name="Orosz E."/>
            <person name="Ouedraogo J.P."/>
            <person name="Overkamp K.M."/>
            <person name="Park H.-S."/>
            <person name="Perrone G."/>
            <person name="Piumi F."/>
            <person name="Punt P.J."/>
            <person name="Ram A.F."/>
            <person name="Ramon A."/>
            <person name="Rauscher S."/>
            <person name="Record E."/>
            <person name="Riano-Pachon D.M."/>
            <person name="Robert V."/>
            <person name="Roehrig J."/>
            <person name="Ruller R."/>
            <person name="Salamov A."/>
            <person name="Salih N.S."/>
            <person name="Samson R.A."/>
            <person name="Sandor E."/>
            <person name="Sanguinetti M."/>
            <person name="Schuetze T."/>
            <person name="Sepcic K."/>
            <person name="Shelest E."/>
            <person name="Sherlock G."/>
            <person name="Sophianopoulou V."/>
            <person name="Squina F.M."/>
            <person name="Sun H."/>
            <person name="Susca A."/>
            <person name="Todd R.B."/>
            <person name="Tsang A."/>
            <person name="Unkles S.E."/>
            <person name="van de Wiele N."/>
            <person name="van Rossen-Uffink D."/>
            <person name="Oliveira J.V."/>
            <person name="Vesth T.C."/>
            <person name="Visser J."/>
            <person name="Yu J.-H."/>
            <person name="Zhou M."/>
            <person name="Andersen M.R."/>
            <person name="Archer D.B."/>
            <person name="Baker S.E."/>
            <person name="Benoit I."/>
            <person name="Brakhage A.A."/>
            <person name="Braus G.H."/>
            <person name="Fischer R."/>
            <person name="Frisvad J.C."/>
            <person name="Goldman G.H."/>
            <person name="Houbraken J."/>
            <person name="Oakley B."/>
            <person name="Pocsi I."/>
            <person name="Scazzocchio C."/>
            <person name="Seiboth B."/>
            <person name="vanKuyk P.A."/>
            <person name="Wortman J."/>
            <person name="Dyer P.S."/>
            <person name="Grigoriev I.V."/>
        </authorList>
    </citation>
    <scope>NUCLEOTIDE SEQUENCE [LARGE SCALE GENOMIC DNA]</scope>
    <source>
        <strain evidence="16">CBS 506.65</strain>
    </source>
</reference>
<organism evidence="15 16">
    <name type="scientific">Penicilliopsis zonata CBS 506.65</name>
    <dbReference type="NCBI Taxonomy" id="1073090"/>
    <lineage>
        <taxon>Eukaryota</taxon>
        <taxon>Fungi</taxon>
        <taxon>Dikarya</taxon>
        <taxon>Ascomycota</taxon>
        <taxon>Pezizomycotina</taxon>
        <taxon>Eurotiomycetes</taxon>
        <taxon>Eurotiomycetidae</taxon>
        <taxon>Eurotiales</taxon>
        <taxon>Aspergillaceae</taxon>
        <taxon>Penicilliopsis</taxon>
    </lineage>
</organism>
<accession>A0A1L9SFI4</accession>
<evidence type="ECO:0000256" key="1">
    <source>
        <dbReference type="ARBA" id="ARBA00004496"/>
    </source>
</evidence>
<dbReference type="GO" id="GO:0009117">
    <property type="term" value="P:nucleotide metabolic process"/>
    <property type="evidence" value="ECO:0007669"/>
    <property type="project" value="UniProtKB-KW"/>
</dbReference>
<evidence type="ECO:0000313" key="15">
    <source>
        <dbReference type="EMBL" id="OJJ45912.1"/>
    </source>
</evidence>
<evidence type="ECO:0000256" key="12">
    <source>
        <dbReference type="ARBA" id="ARBA00093218"/>
    </source>
</evidence>
<dbReference type="CDD" id="cd00515">
    <property type="entry name" value="HAM1"/>
    <property type="match status" value="1"/>
</dbReference>
<keyword evidence="6" id="KW-0378">Hydrolase</keyword>
<keyword evidence="4" id="KW-0479">Metal-binding</keyword>
<dbReference type="InterPro" id="IPR002637">
    <property type="entry name" value="RdgB/HAM1"/>
</dbReference>
<evidence type="ECO:0000256" key="13">
    <source>
        <dbReference type="ARBA" id="ARBA00093255"/>
    </source>
</evidence>
<keyword evidence="16" id="KW-1185">Reference proteome</keyword>
<evidence type="ECO:0000256" key="14">
    <source>
        <dbReference type="ARBA" id="ARBA00093271"/>
    </source>
</evidence>
<comment type="catalytic activity">
    <reaction evidence="13">
        <text>dITP + H2O = dIMP + diphosphate + H(+)</text>
        <dbReference type="Rhea" id="RHEA:28342"/>
        <dbReference type="ChEBI" id="CHEBI:15377"/>
        <dbReference type="ChEBI" id="CHEBI:15378"/>
        <dbReference type="ChEBI" id="CHEBI:33019"/>
        <dbReference type="ChEBI" id="CHEBI:61194"/>
        <dbReference type="ChEBI" id="CHEBI:61382"/>
        <dbReference type="EC" id="3.6.1.66"/>
    </reaction>
    <physiologicalReaction direction="left-to-right" evidence="13">
        <dbReference type="Rhea" id="RHEA:28343"/>
    </physiologicalReaction>
</comment>
<comment type="similarity">
    <text evidence="2">Belongs to the HAM1 NTPase family.</text>
</comment>
<dbReference type="SUPFAM" id="SSF52972">
    <property type="entry name" value="ITPase-like"/>
    <property type="match status" value="1"/>
</dbReference>
<keyword evidence="9" id="KW-0464">Manganese</keyword>
<evidence type="ECO:0000256" key="4">
    <source>
        <dbReference type="ARBA" id="ARBA00022723"/>
    </source>
</evidence>
<evidence type="ECO:0000256" key="11">
    <source>
        <dbReference type="ARBA" id="ARBA00066468"/>
    </source>
</evidence>
<dbReference type="EMBL" id="KV878344">
    <property type="protein sequence ID" value="OJJ45912.1"/>
    <property type="molecule type" value="Genomic_DNA"/>
</dbReference>
<evidence type="ECO:0000256" key="3">
    <source>
        <dbReference type="ARBA" id="ARBA00022490"/>
    </source>
</evidence>
<evidence type="ECO:0000256" key="5">
    <source>
        <dbReference type="ARBA" id="ARBA00022741"/>
    </source>
</evidence>
<dbReference type="FunFam" id="3.90.950.10:FF:000003">
    <property type="entry name" value="Inosine triphosphate pyrophosphatase"/>
    <property type="match status" value="1"/>
</dbReference>
<protein>
    <recommendedName>
        <fullName evidence="11">XTP/dITP diphosphatase</fullName>
        <ecNumber evidence="11">3.6.1.66</ecNumber>
    </recommendedName>
</protein>
<comment type="catalytic activity">
    <reaction evidence="12">
        <text>ITP + H2O = IMP + diphosphate + H(+)</text>
        <dbReference type="Rhea" id="RHEA:29399"/>
        <dbReference type="ChEBI" id="CHEBI:15377"/>
        <dbReference type="ChEBI" id="CHEBI:15378"/>
        <dbReference type="ChEBI" id="CHEBI:33019"/>
        <dbReference type="ChEBI" id="CHEBI:58053"/>
        <dbReference type="ChEBI" id="CHEBI:61402"/>
        <dbReference type="EC" id="3.6.1.66"/>
    </reaction>
    <physiologicalReaction direction="left-to-right" evidence="12">
        <dbReference type="Rhea" id="RHEA:29400"/>
    </physiologicalReaction>
</comment>
<evidence type="ECO:0000256" key="7">
    <source>
        <dbReference type="ARBA" id="ARBA00022842"/>
    </source>
</evidence>
<comment type="catalytic activity">
    <reaction evidence="14">
        <text>N(6)-hydroxy-dATP + H2O = N(6)-hydroxy-dAMP + diphosphate + H(+)</text>
        <dbReference type="Rhea" id="RHEA:83971"/>
        <dbReference type="ChEBI" id="CHEBI:15377"/>
        <dbReference type="ChEBI" id="CHEBI:15378"/>
        <dbReference type="ChEBI" id="CHEBI:33019"/>
        <dbReference type="ChEBI" id="CHEBI:233529"/>
        <dbReference type="ChEBI" id="CHEBI:233530"/>
    </reaction>
    <physiologicalReaction direction="left-to-right" evidence="14">
        <dbReference type="Rhea" id="RHEA:83972"/>
    </physiologicalReaction>
</comment>
<dbReference type="GO" id="GO:0009143">
    <property type="term" value="P:nucleoside triphosphate catabolic process"/>
    <property type="evidence" value="ECO:0007669"/>
    <property type="project" value="InterPro"/>
</dbReference>
<dbReference type="STRING" id="1073090.A0A1L9SFI4"/>
<name>A0A1L9SFI4_9EURO</name>
<dbReference type="PANTHER" id="PTHR11067">
    <property type="entry name" value="INOSINE TRIPHOSPHATE PYROPHOSPHATASE/HAM1 PROTEIN"/>
    <property type="match status" value="1"/>
</dbReference>
<proteinExistence type="inferred from homology"/>
<dbReference type="PANTHER" id="PTHR11067:SF9">
    <property type="entry name" value="INOSINE TRIPHOSPHATE PYROPHOSPHATASE"/>
    <property type="match status" value="1"/>
</dbReference>
<keyword evidence="7" id="KW-0460">Magnesium</keyword>
<keyword evidence="3" id="KW-0963">Cytoplasm</keyword>
<dbReference type="InterPro" id="IPR029001">
    <property type="entry name" value="ITPase-like_fam"/>
</dbReference>
<dbReference type="GO" id="GO:0046872">
    <property type="term" value="F:metal ion binding"/>
    <property type="evidence" value="ECO:0007669"/>
    <property type="project" value="UniProtKB-KW"/>
</dbReference>
<evidence type="ECO:0000256" key="6">
    <source>
        <dbReference type="ARBA" id="ARBA00022801"/>
    </source>
</evidence>
<evidence type="ECO:0000256" key="8">
    <source>
        <dbReference type="ARBA" id="ARBA00023080"/>
    </source>
</evidence>
<keyword evidence="8" id="KW-0546">Nucleotide metabolism</keyword>
<dbReference type="GO" id="GO:0005737">
    <property type="term" value="C:cytoplasm"/>
    <property type="evidence" value="ECO:0007669"/>
    <property type="project" value="UniProtKB-SubCell"/>
</dbReference>
<dbReference type="Gene3D" id="3.90.950.10">
    <property type="match status" value="1"/>
</dbReference>
<dbReference type="VEuPathDB" id="FungiDB:ASPZODRAFT_68790"/>
<evidence type="ECO:0000256" key="2">
    <source>
        <dbReference type="ARBA" id="ARBA00008023"/>
    </source>
</evidence>